<proteinExistence type="predicted"/>
<feature type="signal peptide" evidence="1">
    <location>
        <begin position="1"/>
        <end position="19"/>
    </location>
</feature>
<protein>
    <submittedName>
        <fullName evidence="2">Lipocalin</fullName>
    </submittedName>
</protein>
<dbReference type="InterPro" id="IPR012674">
    <property type="entry name" value="Calycin"/>
</dbReference>
<dbReference type="EMBL" id="GFPF01003972">
    <property type="protein sequence ID" value="MAA15118.1"/>
    <property type="molecule type" value="Transcribed_RNA"/>
</dbReference>
<keyword evidence="1" id="KW-0732">Signal</keyword>
<dbReference type="Gene3D" id="2.40.128.20">
    <property type="match status" value="1"/>
</dbReference>
<evidence type="ECO:0000313" key="2">
    <source>
        <dbReference type="EMBL" id="MAA15118.1"/>
    </source>
</evidence>
<dbReference type="GO" id="GO:0043176">
    <property type="term" value="F:amine binding"/>
    <property type="evidence" value="ECO:0007669"/>
    <property type="project" value="InterPro"/>
</dbReference>
<dbReference type="InterPro" id="IPR002970">
    <property type="entry name" value="Tick_his-bd"/>
</dbReference>
<reference evidence="2" key="1">
    <citation type="journal article" date="2017" name="Parasit. Vectors">
        <title>Sialotranscriptomics of Rhipicephalus zambeziensis reveals intricate expression profiles of secretory proteins and suggests tight temporal transcriptional regulation during blood-feeding.</title>
        <authorList>
            <person name="de Castro M.H."/>
            <person name="de Klerk D."/>
            <person name="Pienaar R."/>
            <person name="Rees D.J.G."/>
            <person name="Mans B.J."/>
        </authorList>
    </citation>
    <scope>NUCLEOTIDE SEQUENCE</scope>
    <source>
        <tissue evidence="2">Salivary glands</tissue>
    </source>
</reference>
<dbReference type="GO" id="GO:0030682">
    <property type="term" value="P:symbiont-mediated perturbation of host defenses"/>
    <property type="evidence" value="ECO:0007669"/>
    <property type="project" value="InterPro"/>
</dbReference>
<name>A0A224YBN8_9ACAR</name>
<dbReference type="SUPFAM" id="SSF50814">
    <property type="entry name" value="Lipocalins"/>
    <property type="match status" value="1"/>
</dbReference>
<feature type="chain" id="PRO_5013211482" evidence="1">
    <location>
        <begin position="20"/>
        <end position="190"/>
    </location>
</feature>
<dbReference type="AlphaFoldDB" id="A0A224YBN8"/>
<dbReference type="PRINTS" id="PR01220">
    <property type="entry name" value="HISBINDING"/>
</dbReference>
<organism evidence="2">
    <name type="scientific">Rhipicephalus zambeziensis</name>
    <dbReference type="NCBI Taxonomy" id="60191"/>
    <lineage>
        <taxon>Eukaryota</taxon>
        <taxon>Metazoa</taxon>
        <taxon>Ecdysozoa</taxon>
        <taxon>Arthropoda</taxon>
        <taxon>Chelicerata</taxon>
        <taxon>Arachnida</taxon>
        <taxon>Acari</taxon>
        <taxon>Parasitiformes</taxon>
        <taxon>Ixodida</taxon>
        <taxon>Ixodoidea</taxon>
        <taxon>Ixodidae</taxon>
        <taxon>Rhipicephalinae</taxon>
        <taxon>Rhipicephalus</taxon>
        <taxon>Rhipicephalus</taxon>
    </lineage>
</organism>
<sequence length="190" mass="21238">MKVVVLSLALIVALSEVRGDKPVWADEAANGANQDAWKSMKSATNGIYHMVKATYKNDPVWGDEFSCLSVVADYANEDEKSIQAYILFMNNNDTAYQFAAQNVTAVKMYGYNKENALKYEVEDGETFTDVIAFSGDNCDVLYVPAAEGVEEGYELWATDYKNIPATCLEKFNEYTKGMEVRDVYSSKCEL</sequence>
<dbReference type="Pfam" id="PF02098">
    <property type="entry name" value="His_binding"/>
    <property type="match status" value="1"/>
</dbReference>
<evidence type="ECO:0000256" key="1">
    <source>
        <dbReference type="SAM" id="SignalP"/>
    </source>
</evidence>
<accession>A0A224YBN8</accession>